<feature type="compositionally biased region" description="Low complexity" evidence="3">
    <location>
        <begin position="115"/>
        <end position="133"/>
    </location>
</feature>
<feature type="domain" description="HTH La-type RNA-binding" evidence="4">
    <location>
        <begin position="506"/>
        <end position="597"/>
    </location>
</feature>
<feature type="region of interest" description="Disordered" evidence="3">
    <location>
        <begin position="1"/>
        <end position="200"/>
    </location>
</feature>
<feature type="compositionally biased region" description="Low complexity" evidence="3">
    <location>
        <begin position="653"/>
        <end position="694"/>
    </location>
</feature>
<feature type="compositionally biased region" description="Basic and acidic residues" evidence="3">
    <location>
        <begin position="284"/>
        <end position="294"/>
    </location>
</feature>
<name>A0ABR2YPR5_9CHLO</name>
<dbReference type="Pfam" id="PF05383">
    <property type="entry name" value="La"/>
    <property type="match status" value="1"/>
</dbReference>
<dbReference type="Pfam" id="PF21071">
    <property type="entry name" value="LARP1_HEAT"/>
    <property type="match status" value="1"/>
</dbReference>
<keyword evidence="1 2" id="KW-0694">RNA-binding</keyword>
<evidence type="ECO:0000256" key="2">
    <source>
        <dbReference type="PROSITE-ProRule" id="PRU00332"/>
    </source>
</evidence>
<dbReference type="InterPro" id="IPR045180">
    <property type="entry name" value="La_dom_prot"/>
</dbReference>
<gene>
    <name evidence="5" type="ORF">WJX75_004659</name>
</gene>
<reference evidence="5 6" key="1">
    <citation type="journal article" date="2024" name="Nat. Commun.">
        <title>Phylogenomics reveals the evolutionary origins of lichenization in chlorophyte algae.</title>
        <authorList>
            <person name="Puginier C."/>
            <person name="Libourel C."/>
            <person name="Otte J."/>
            <person name="Skaloud P."/>
            <person name="Haon M."/>
            <person name="Grisel S."/>
            <person name="Petersen M."/>
            <person name="Berrin J.G."/>
            <person name="Delaux P.M."/>
            <person name="Dal Grande F."/>
            <person name="Keller J."/>
        </authorList>
    </citation>
    <scope>NUCLEOTIDE SEQUENCE [LARGE SCALE GENOMIC DNA]</scope>
    <source>
        <strain evidence="5 6">SAG 216-7</strain>
    </source>
</reference>
<dbReference type="PANTHER" id="PTHR22792:SF132">
    <property type="entry name" value="LA-RELATED PROTEIN 1"/>
    <property type="match status" value="1"/>
</dbReference>
<feature type="region of interest" description="Disordered" evidence="3">
    <location>
        <begin position="1206"/>
        <end position="1252"/>
    </location>
</feature>
<feature type="compositionally biased region" description="Polar residues" evidence="3">
    <location>
        <begin position="71"/>
        <end position="80"/>
    </location>
</feature>
<sequence>MATSVKEEAGAPTVDGTPQSEQTKAPPTKKIVDPAPIPPPLKSPWAEIVRQQPKPKDVVGKDSGIRPATVVENSKQSQEPRQAARSKEAPVHAKPSSTEAPSQQRPREGAGKTQAGNGSSTSASTNNAAKNGGRSPAHVKTVPPIVPPIPALVSSAALAPSEASSAEKRGEDACAPSTDEKCTPRKEEQKPLKPAWKIVPTSPEIPRSAVALSETGAAVAWPSLGAAKETQKKKMSISAPTTPVSRKVTQRAPDIVPRVLDTAANHVEAQKPVAPVQPSVPRLPEPKTQPKPEKTPAAANKAPPASTSESASTQGQELAQPLVSIEPSSLPASSAPSSTSSQHIERAPSASSDPSNNVSIGFSGRITSAPASTREASQQRGGRRGNGAVARQTRSLADQETASDKDVSLRDWGRKDQASQQQPSQQPQQQQQRAWSNRSDGSRRPKGGRGSGNGNLGYINRTATSVYPTAAQLQGYQQQPLFFPTVSQMYYPPTAYGLPVTPTVNAPSLGQIEEAVRRQIEYYFSVENLCKDMFLRKKMDGEGWIPTAVIASFNRVRMLTPDLAIILRALRGSPVVETSADQLSIRARDAWRNWVLPEEERDASVRAPKITVSMVSPSGATAPALLPAPVLRAVSVGGGMDRRGAGFSGRRNAPASQPATPAAASAPERPADAAQGPSASGTSAPSAAAEGAASDARRQGPSGGAAGGPGAATQANGDKDAESDGALVQPSQIDVFQLDEEHDQAVQPSSQEIGTSSTEMQMSEQELEDLIVVKHSRHDRVAGQQAGPHHASDDQHDAQVSTGMQSADHPTISGVGWLTANRAHANDLQPMDSMLSTSAYSYSHSLTGSALQQFEHPTARLLQDSGFRQIHYLAWKQACLEERVTEGVGRSEEMNTLFRFWSYFLRDRFCPAMYAEFRRYAAEDAAAQYQYGRECLFRFYSYGLQQCFNDSLYRDFEQETLLDLEAGSIYGLEKLWAFFHYGSVIPQDSAVKLNPKLKELLDERYHSLEDFKADERYRVPHDDHRLHSKQRHHHAKHRHAPTATRAPMNGKIDAHAQPKKPATAPAGLSADAFPRKNRQPNHTEAGPAPSRRSVELSANAAEFTLPQHATTPPAPAPTPAAEFTPSTAEPAQTPKVSEPSESIPAKAQPTPAHSLPNGAAAHVPDDVSESGVGAAEVSEAPKAAAGAVGKNGAVARMIASLEGAKMQDKPNGVPNGVFGGSTGKPLANGATKTVKTDEKAPALQPMANGQAK</sequence>
<protein>
    <recommendedName>
        <fullName evidence="4">HTH La-type RNA-binding domain-containing protein</fullName>
    </recommendedName>
</protein>
<feature type="compositionally biased region" description="Low complexity" evidence="3">
    <location>
        <begin position="376"/>
        <end position="392"/>
    </location>
</feature>
<dbReference type="Gene3D" id="1.10.10.10">
    <property type="entry name" value="Winged helix-like DNA-binding domain superfamily/Winged helix DNA-binding domain"/>
    <property type="match status" value="1"/>
</dbReference>
<dbReference type="InterPro" id="IPR006607">
    <property type="entry name" value="DM15"/>
</dbReference>
<proteinExistence type="predicted"/>
<dbReference type="SMART" id="SM00715">
    <property type="entry name" value="LA"/>
    <property type="match status" value="1"/>
</dbReference>
<feature type="region of interest" description="Disordered" evidence="3">
    <location>
        <begin position="780"/>
        <end position="807"/>
    </location>
</feature>
<feature type="region of interest" description="Disordered" evidence="3">
    <location>
        <begin position="1019"/>
        <end position="1093"/>
    </location>
</feature>
<feature type="compositionally biased region" description="Gly residues" evidence="3">
    <location>
        <begin position="701"/>
        <end position="710"/>
    </location>
</feature>
<feature type="compositionally biased region" description="Low complexity" evidence="3">
    <location>
        <begin position="1119"/>
        <end position="1131"/>
    </location>
</feature>
<feature type="compositionally biased region" description="Low complexity" evidence="3">
    <location>
        <begin position="151"/>
        <end position="164"/>
    </location>
</feature>
<comment type="caution">
    <text evidence="5">The sequence shown here is derived from an EMBL/GenBank/DDBJ whole genome shotgun (WGS) entry which is preliminary data.</text>
</comment>
<evidence type="ECO:0000256" key="3">
    <source>
        <dbReference type="SAM" id="MobiDB-lite"/>
    </source>
</evidence>
<feature type="compositionally biased region" description="Low complexity" evidence="3">
    <location>
        <begin position="295"/>
        <end position="313"/>
    </location>
</feature>
<feature type="compositionally biased region" description="Polar residues" evidence="3">
    <location>
        <begin position="16"/>
        <end position="25"/>
    </location>
</feature>
<dbReference type="CDD" id="cd07323">
    <property type="entry name" value="LAM"/>
    <property type="match status" value="1"/>
</dbReference>
<dbReference type="InterPro" id="IPR036388">
    <property type="entry name" value="WH-like_DNA-bd_sf"/>
</dbReference>
<evidence type="ECO:0000313" key="6">
    <source>
        <dbReference type="Proteomes" id="UP001491310"/>
    </source>
</evidence>
<organism evidence="5 6">
    <name type="scientific">Coccomyxa subellipsoidea</name>
    <dbReference type="NCBI Taxonomy" id="248742"/>
    <lineage>
        <taxon>Eukaryota</taxon>
        <taxon>Viridiplantae</taxon>
        <taxon>Chlorophyta</taxon>
        <taxon>core chlorophytes</taxon>
        <taxon>Trebouxiophyceae</taxon>
        <taxon>Trebouxiophyceae incertae sedis</taxon>
        <taxon>Coccomyxaceae</taxon>
        <taxon>Coccomyxa</taxon>
    </lineage>
</organism>
<dbReference type="EMBL" id="JALJOT010000007">
    <property type="protein sequence ID" value="KAK9908918.1"/>
    <property type="molecule type" value="Genomic_DNA"/>
</dbReference>
<feature type="compositionally biased region" description="Low complexity" evidence="3">
    <location>
        <begin position="327"/>
        <end position="341"/>
    </location>
</feature>
<keyword evidence="6" id="KW-1185">Reference proteome</keyword>
<feature type="compositionally biased region" description="Polar residues" evidence="3">
    <location>
        <begin position="349"/>
        <end position="375"/>
    </location>
</feature>
<dbReference type="InterPro" id="IPR036390">
    <property type="entry name" value="WH_DNA-bd_sf"/>
</dbReference>
<evidence type="ECO:0000259" key="4">
    <source>
        <dbReference type="PROSITE" id="PS50961"/>
    </source>
</evidence>
<feature type="compositionally biased region" description="Basic and acidic residues" evidence="3">
    <location>
        <begin position="165"/>
        <end position="191"/>
    </location>
</feature>
<feature type="compositionally biased region" description="Basic and acidic residues" evidence="3">
    <location>
        <begin position="402"/>
        <end position="417"/>
    </location>
</feature>
<feature type="compositionally biased region" description="Basic residues" evidence="3">
    <location>
        <begin position="1026"/>
        <end position="1040"/>
    </location>
</feature>
<feature type="region of interest" description="Disordered" evidence="3">
    <location>
        <begin position="642"/>
        <end position="724"/>
    </location>
</feature>
<dbReference type="InterPro" id="IPR006630">
    <property type="entry name" value="La_HTH"/>
</dbReference>
<dbReference type="PANTHER" id="PTHR22792">
    <property type="entry name" value="LUPUS LA PROTEIN-RELATED"/>
    <property type="match status" value="1"/>
</dbReference>
<evidence type="ECO:0000313" key="5">
    <source>
        <dbReference type="EMBL" id="KAK9908918.1"/>
    </source>
</evidence>
<evidence type="ECO:0000256" key="1">
    <source>
        <dbReference type="ARBA" id="ARBA00022884"/>
    </source>
</evidence>
<feature type="compositionally biased region" description="Low complexity" evidence="3">
    <location>
        <begin position="418"/>
        <end position="432"/>
    </location>
</feature>
<dbReference type="PROSITE" id="PS50961">
    <property type="entry name" value="HTH_LA"/>
    <property type="match status" value="1"/>
</dbReference>
<dbReference type="SUPFAM" id="SSF46785">
    <property type="entry name" value="Winged helix' DNA-binding domain"/>
    <property type="match status" value="1"/>
</dbReference>
<dbReference type="Proteomes" id="UP001491310">
    <property type="component" value="Unassembled WGS sequence"/>
</dbReference>
<feature type="compositionally biased region" description="Basic and acidic residues" evidence="3">
    <location>
        <begin position="54"/>
        <end position="64"/>
    </location>
</feature>
<feature type="region of interest" description="Disordered" evidence="3">
    <location>
        <begin position="226"/>
        <end position="457"/>
    </location>
</feature>
<feature type="region of interest" description="Disordered" evidence="3">
    <location>
        <begin position="1106"/>
        <end position="1166"/>
    </location>
</feature>
<accession>A0ABR2YPR5</accession>
<feature type="compositionally biased region" description="Polar residues" evidence="3">
    <location>
        <begin position="95"/>
        <end position="104"/>
    </location>
</feature>
<dbReference type="SMART" id="SM00684">
    <property type="entry name" value="DM15"/>
    <property type="match status" value="3"/>
</dbReference>